<dbReference type="PRINTS" id="PR00111">
    <property type="entry name" value="ABHYDROLASE"/>
</dbReference>
<proteinExistence type="predicted"/>
<dbReference type="Gene3D" id="3.40.50.1820">
    <property type="entry name" value="alpha/beta hydrolase"/>
    <property type="match status" value="1"/>
</dbReference>
<dbReference type="OrthoDB" id="6191536at2"/>
<sequence>MKLSSNWSNPITGSILRFPGPGRFALLVLCLVSHLMTSCTTPPPIPPYFEPLGGTPIERIPIKTVLVHGQRIAYLDAGTGPPVILIHGFGGSMWQWEHQQHALSQHFRTLTLDLPGSGLSDKPDIDYLPDQMLDFCIGFMDALQIPRATLVGNSMGAGLAIGMTLTHPARVDKLVLISGLPSQVMAKLTSRSFRQALESRAPVWLISLGNWLFGGLVTDSVLKEIVHDHRLLTPAVIERSNQNRRRPGIIKPILAARNALPSWEADFASRISSITHPTMIIWGEHDRVFPLAVGEELHHRLRGSTFVRVPKAGHMPQWERPDLVNRSMIAYIQPSP</sequence>
<reference evidence="4" key="1">
    <citation type="submission" date="2015-10" db="EMBL/GenBank/DDBJ databases">
        <authorList>
            <person name="Luecker S."/>
            <person name="Luecker S."/>
        </authorList>
    </citation>
    <scope>NUCLEOTIDE SEQUENCE [LARGE SCALE GENOMIC DNA]</scope>
</reference>
<protein>
    <submittedName>
        <fullName evidence="3">Putative 2-hydroxy-6-ketonona-2,4-dienedioate hydrolase</fullName>
        <ecNumber evidence="3">3.7.1.-</ecNumber>
    </submittedName>
</protein>
<feature type="domain" description="AB hydrolase-1" evidence="2">
    <location>
        <begin position="81"/>
        <end position="321"/>
    </location>
</feature>
<dbReference type="Proteomes" id="UP000198736">
    <property type="component" value="Unassembled WGS sequence"/>
</dbReference>
<dbReference type="InterPro" id="IPR000073">
    <property type="entry name" value="AB_hydrolase_1"/>
</dbReference>
<dbReference type="AlphaFoldDB" id="A0A0S4L5V6"/>
<dbReference type="EC" id="3.7.1.-" evidence="3"/>
<dbReference type="InterPro" id="IPR050266">
    <property type="entry name" value="AB_hydrolase_sf"/>
</dbReference>
<name>A0A0S4L5V6_9BACT</name>
<dbReference type="EMBL" id="CZPZ01000001">
    <property type="protein sequence ID" value="CUS31270.1"/>
    <property type="molecule type" value="Genomic_DNA"/>
</dbReference>
<organism evidence="3 4">
    <name type="scientific">Candidatus Nitrospira nitrificans</name>
    <dbReference type="NCBI Taxonomy" id="1742973"/>
    <lineage>
        <taxon>Bacteria</taxon>
        <taxon>Pseudomonadati</taxon>
        <taxon>Nitrospirota</taxon>
        <taxon>Nitrospiria</taxon>
        <taxon>Nitrospirales</taxon>
        <taxon>Nitrospiraceae</taxon>
        <taxon>Nitrospira</taxon>
    </lineage>
</organism>
<accession>A0A0S4L5V6</accession>
<dbReference type="PRINTS" id="PR00412">
    <property type="entry name" value="EPOXHYDRLASE"/>
</dbReference>
<dbReference type="SUPFAM" id="SSF53474">
    <property type="entry name" value="alpha/beta-Hydrolases"/>
    <property type="match status" value="1"/>
</dbReference>
<dbReference type="PANTHER" id="PTHR43798">
    <property type="entry name" value="MONOACYLGLYCEROL LIPASE"/>
    <property type="match status" value="1"/>
</dbReference>
<keyword evidence="1 3" id="KW-0378">Hydrolase</keyword>
<evidence type="ECO:0000259" key="2">
    <source>
        <dbReference type="Pfam" id="PF00561"/>
    </source>
</evidence>
<dbReference type="RefSeq" id="WP_090893534.1">
    <property type="nucleotide sequence ID" value="NZ_CZPZ01000001.1"/>
</dbReference>
<dbReference type="InterPro" id="IPR029058">
    <property type="entry name" value="AB_hydrolase_fold"/>
</dbReference>
<dbReference type="PANTHER" id="PTHR43798:SF31">
    <property type="entry name" value="AB HYDROLASE SUPERFAMILY PROTEIN YCLE"/>
    <property type="match status" value="1"/>
</dbReference>
<dbReference type="GO" id="GO:0016020">
    <property type="term" value="C:membrane"/>
    <property type="evidence" value="ECO:0007669"/>
    <property type="project" value="TreeGrafter"/>
</dbReference>
<dbReference type="Pfam" id="PF00561">
    <property type="entry name" value="Abhydrolase_1"/>
    <property type="match status" value="1"/>
</dbReference>
<dbReference type="InterPro" id="IPR000639">
    <property type="entry name" value="Epox_hydrolase-like"/>
</dbReference>
<dbReference type="GO" id="GO:0016787">
    <property type="term" value="F:hydrolase activity"/>
    <property type="evidence" value="ECO:0007669"/>
    <property type="project" value="UniProtKB-KW"/>
</dbReference>
<evidence type="ECO:0000313" key="3">
    <source>
        <dbReference type="EMBL" id="CUS31270.1"/>
    </source>
</evidence>
<evidence type="ECO:0000313" key="4">
    <source>
        <dbReference type="Proteomes" id="UP000198736"/>
    </source>
</evidence>
<evidence type="ECO:0000256" key="1">
    <source>
        <dbReference type="ARBA" id="ARBA00022801"/>
    </source>
</evidence>
<gene>
    <name evidence="3" type="ORF">COMA2_10019</name>
</gene>
<dbReference type="STRING" id="1742973.COMA2_10019"/>
<keyword evidence="4" id="KW-1185">Reference proteome</keyword>